<dbReference type="Pfam" id="PF13400">
    <property type="entry name" value="Tad"/>
    <property type="match status" value="1"/>
</dbReference>
<name>A0A0F7KLW9_9SPHN</name>
<reference evidence="1" key="1">
    <citation type="submission" date="2015-05" db="EMBL/GenBank/DDBJ databases">
        <title>The complete genome of Altererythrobacter atlanticus strain 26DY36.</title>
        <authorList>
            <person name="Wu Y.-H."/>
            <person name="Cheng H."/>
            <person name="Wu X.-W."/>
        </authorList>
    </citation>
    <scope>NUCLEOTIDE SEQUENCE [LARGE SCALE GENOMIC DNA]</scope>
    <source>
        <strain evidence="1">26DY36</strain>
    </source>
</reference>
<organism evidence="1 2">
    <name type="scientific">Croceibacterium atlanticum</name>
    <dbReference type="NCBI Taxonomy" id="1267766"/>
    <lineage>
        <taxon>Bacteria</taxon>
        <taxon>Pseudomonadati</taxon>
        <taxon>Pseudomonadota</taxon>
        <taxon>Alphaproteobacteria</taxon>
        <taxon>Sphingomonadales</taxon>
        <taxon>Erythrobacteraceae</taxon>
        <taxon>Croceibacterium</taxon>
    </lineage>
</organism>
<dbReference type="PATRIC" id="fig|1267766.3.peg.479"/>
<dbReference type="AlphaFoldDB" id="A0A0F7KLW9"/>
<dbReference type="InterPro" id="IPR028087">
    <property type="entry name" value="Tad_N"/>
</dbReference>
<proteinExistence type="predicted"/>
<keyword evidence="2" id="KW-1185">Reference proteome</keyword>
<dbReference type="EMBL" id="CP011452">
    <property type="protein sequence ID" value="AKH41533.1"/>
    <property type="molecule type" value="Genomic_DNA"/>
</dbReference>
<evidence type="ECO:0000313" key="1">
    <source>
        <dbReference type="EMBL" id="AKH41533.1"/>
    </source>
</evidence>
<dbReference type="KEGG" id="aay:WYH_00474"/>
<gene>
    <name evidence="1" type="ORF">WYH_00474</name>
</gene>
<dbReference type="InterPro" id="IPR036465">
    <property type="entry name" value="vWFA_dom_sf"/>
</dbReference>
<dbReference type="SUPFAM" id="SSF53300">
    <property type="entry name" value="vWA-like"/>
    <property type="match status" value="1"/>
</dbReference>
<evidence type="ECO:0000313" key="2">
    <source>
        <dbReference type="Proteomes" id="UP000034392"/>
    </source>
</evidence>
<dbReference type="Gene3D" id="3.40.50.410">
    <property type="entry name" value="von Willebrand factor, type A domain"/>
    <property type="match status" value="2"/>
</dbReference>
<protein>
    <submittedName>
        <fullName evidence="1">Uncharacterized protein</fullName>
    </submittedName>
</protein>
<sequence length="632" mass="69134">MMAVGMLVLAGLVGSGVDMARGYMTERRLQAACDAGVLAGRRAVSTNGFDATALGQANAFFDANYDVDQQGTAEPAFTPSSDDDGNTVNGIATVTLDTVIMRIFGFDTFDLSVTCSASMGVGNSDIVFVLDNTGSMAWAPNGQSWGVPSDGTRIYALQTAMKEFYDTVDASVQGSNARIRYGFVPYSSAVNVGRLINSVDSNYIANSVTIQSRQAVNWSDVVAEWTSGDPTWTNPQTGYFQRLNDTRYYNRNSCENSMPADDNDWTANGGIQTDVESETLDPATGRKITAYGNRQEFVKRDYDCRYYSSWYGSGYYVHVREYTRYKISYSYEARNQVPVTGSGQYYQDWVYQPVTYDVSNFKNFNSVSVPVGSWYGRTSNVTSTWQGCIQERQTVDASTFSFVNLATGITPGTALDLDIDSAPTSDDATKWKPLWDDVTFNRGSVDPTFNGGGVNTYCPQRSQLLAEMSESDFDDYADSLSPVGSTYHDLGLLWGARISSPSGIFSGNVTAEPSNGGTVSRHLIFMTDGELAPSMSINSSYGIENLDRRITGNGNSSRQEPRHRSRYLAICEAIKARGIRLWVIAFGSGVTLSSELQTCASANSAFKADNAEELNEQFQEIAKQVGELRVIQ</sequence>
<dbReference type="STRING" id="1267766.WYH_00474"/>
<dbReference type="Proteomes" id="UP000034392">
    <property type="component" value="Chromosome"/>
</dbReference>
<accession>A0A0F7KLW9</accession>